<gene>
    <name evidence="2" type="ORF">WMO43_06355</name>
</gene>
<dbReference type="Gene3D" id="3.40.630.30">
    <property type="match status" value="1"/>
</dbReference>
<dbReference type="Proteomes" id="UP001454489">
    <property type="component" value="Unassembled WGS sequence"/>
</dbReference>
<dbReference type="RefSeq" id="WP_353530647.1">
    <property type="nucleotide sequence ID" value="NZ_JBBMEX010000005.1"/>
</dbReference>
<protein>
    <submittedName>
        <fullName evidence="2">GNAT family N-acetyltransferase</fullName>
    </submittedName>
</protein>
<feature type="domain" description="N-acetyltransferase" evidence="1">
    <location>
        <begin position="136"/>
        <end position="293"/>
    </location>
</feature>
<dbReference type="EMBL" id="JBBMEX010000005">
    <property type="protein sequence ID" value="MEQ2557486.1"/>
    <property type="molecule type" value="Genomic_DNA"/>
</dbReference>
<accession>A0ABV1HE06</accession>
<dbReference type="PANTHER" id="PTHR43792">
    <property type="entry name" value="GNAT FAMILY, PUTATIVE (AFU_ORTHOLOGUE AFUA_3G00765)-RELATED-RELATED"/>
    <property type="match status" value="1"/>
</dbReference>
<comment type="caution">
    <text evidence="2">The sequence shown here is derived from an EMBL/GenBank/DDBJ whole genome shotgun (WGS) entry which is preliminary data.</text>
</comment>
<dbReference type="InterPro" id="IPR016181">
    <property type="entry name" value="Acyl_CoA_acyltransferase"/>
</dbReference>
<dbReference type="Pfam" id="PF13302">
    <property type="entry name" value="Acetyltransf_3"/>
    <property type="match status" value="1"/>
</dbReference>
<keyword evidence="3" id="KW-1185">Reference proteome</keyword>
<evidence type="ECO:0000313" key="3">
    <source>
        <dbReference type="Proteomes" id="UP001454489"/>
    </source>
</evidence>
<proteinExistence type="predicted"/>
<dbReference type="SUPFAM" id="SSF55729">
    <property type="entry name" value="Acyl-CoA N-acyltransferases (Nat)"/>
    <property type="match status" value="1"/>
</dbReference>
<name>A0ABV1HE06_9FIRM</name>
<dbReference type="PANTHER" id="PTHR43792:SF1">
    <property type="entry name" value="N-ACETYLTRANSFERASE DOMAIN-CONTAINING PROTEIN"/>
    <property type="match status" value="1"/>
</dbReference>
<evidence type="ECO:0000313" key="2">
    <source>
        <dbReference type="EMBL" id="MEQ2557486.1"/>
    </source>
</evidence>
<evidence type="ECO:0000259" key="1">
    <source>
        <dbReference type="PROSITE" id="PS51186"/>
    </source>
</evidence>
<organism evidence="2 3">
    <name type="scientific">Maccoyibacter intestinihominis</name>
    <dbReference type="NCBI Taxonomy" id="3133499"/>
    <lineage>
        <taxon>Bacteria</taxon>
        <taxon>Bacillati</taxon>
        <taxon>Bacillota</taxon>
        <taxon>Clostridia</taxon>
        <taxon>Lachnospirales</taxon>
        <taxon>Lachnospiraceae</taxon>
        <taxon>Maccoyibacter</taxon>
    </lineage>
</organism>
<reference evidence="2 3" key="1">
    <citation type="submission" date="2024-03" db="EMBL/GenBank/DDBJ databases">
        <title>Human intestinal bacterial collection.</title>
        <authorList>
            <person name="Pauvert C."/>
            <person name="Hitch T.C.A."/>
            <person name="Clavel T."/>
        </authorList>
    </citation>
    <scope>NUCLEOTIDE SEQUENCE [LARGE SCALE GENOMIC DNA]</scope>
    <source>
        <strain evidence="2 3">CLA-AA-H185</strain>
    </source>
</reference>
<sequence length="295" mass="34505">MENQLRCVMFNREEFLIEHQLDADVLFLLEGLYQYGVRVLNLDGKTTKEDMEEKLLQAGYRTEETLLIAAEDATLQNGREIGLATIAFVNQKKNGQTYSAADIVVEGFEEVDFYFLERIYQRKHGIPWRVIETERTYLREMTVEDVEALYEIYAQEGMTDFIEPLCEKREDEIAYTKAYIENMYVYYGYGMWLVCDRENGEIIGRAGLNTQEIEDEIVLEMGYLIRQEYQRQGYAYEVCTAIMDYAKEASGFSELSCLVEEENHPSLGLLQKLGFSFRKEVDILGKRMKRYVYAL</sequence>
<dbReference type="PROSITE" id="PS51186">
    <property type="entry name" value="GNAT"/>
    <property type="match status" value="1"/>
</dbReference>
<dbReference type="InterPro" id="IPR000182">
    <property type="entry name" value="GNAT_dom"/>
</dbReference>
<dbReference type="InterPro" id="IPR051531">
    <property type="entry name" value="N-acetyltransferase"/>
</dbReference>